<evidence type="ECO:0000256" key="3">
    <source>
        <dbReference type="ARBA" id="ARBA00022473"/>
    </source>
</evidence>
<dbReference type="GO" id="GO:0008270">
    <property type="term" value="F:zinc ion binding"/>
    <property type="evidence" value="ECO:0007669"/>
    <property type="project" value="UniProtKB-KW"/>
</dbReference>
<evidence type="ECO:0000313" key="10">
    <source>
        <dbReference type="EMBL" id="CAH2256633.1"/>
    </source>
</evidence>
<evidence type="ECO:0000259" key="9">
    <source>
        <dbReference type="PROSITE" id="PS50114"/>
    </source>
</evidence>
<dbReference type="Proteomes" id="UP001295444">
    <property type="component" value="Chromosome 02"/>
</dbReference>
<keyword evidence="7" id="KW-0863">Zinc-finger</keyword>
<feature type="region of interest" description="Disordered" evidence="8">
    <location>
        <begin position="166"/>
        <end position="191"/>
    </location>
</feature>
<dbReference type="PROSITE" id="PS50114">
    <property type="entry name" value="GATA_ZN_FINGER_2"/>
    <property type="match status" value="1"/>
</dbReference>
<sequence length="243" mass="27079">MTHCRKCLGDSATLCRKCPTDSATLCRKCRTDSATLCRKCTSGSAVCNKCLGDSATFYRKCTSDSVIFYNKCFGSSATLCRKCTSDSATFYRKCTSDSVIFYNKCFALQLPGNNRWALKESYQIKLKNSVIRKTPLQTGVGEKRRKKRMFTMENDIQDRLQAMRLHLPDPPVDSDDEDESGASTGSIPMDPDHVELVKNAMAAVKLPSISIPIWAQQISDADWDHLVHQTIQCRTSGSTSSKK</sequence>
<keyword evidence="6" id="KW-0744">Spermatogenesis</keyword>
<name>A0AAD1VVX9_PELCU</name>
<keyword evidence="7" id="KW-0479">Metal-binding</keyword>
<dbReference type="GO" id="GO:0007283">
    <property type="term" value="P:spermatogenesis"/>
    <property type="evidence" value="ECO:0007669"/>
    <property type="project" value="UniProtKB-KW"/>
</dbReference>
<evidence type="ECO:0000256" key="5">
    <source>
        <dbReference type="ARBA" id="ARBA00022782"/>
    </source>
</evidence>
<gene>
    <name evidence="10" type="ORF">PECUL_23A020131</name>
</gene>
<evidence type="ECO:0000256" key="4">
    <source>
        <dbReference type="ARBA" id="ARBA00022553"/>
    </source>
</evidence>
<dbReference type="AlphaFoldDB" id="A0AAD1VVX9"/>
<evidence type="ECO:0000256" key="6">
    <source>
        <dbReference type="ARBA" id="ARBA00022871"/>
    </source>
</evidence>
<evidence type="ECO:0000313" key="11">
    <source>
        <dbReference type="Proteomes" id="UP001295444"/>
    </source>
</evidence>
<keyword evidence="5" id="KW-0221">Differentiation</keyword>
<organism evidence="10 11">
    <name type="scientific">Pelobates cultripes</name>
    <name type="common">Western spadefoot toad</name>
    <dbReference type="NCBI Taxonomy" id="61616"/>
    <lineage>
        <taxon>Eukaryota</taxon>
        <taxon>Metazoa</taxon>
        <taxon>Chordata</taxon>
        <taxon>Craniata</taxon>
        <taxon>Vertebrata</taxon>
        <taxon>Euteleostomi</taxon>
        <taxon>Amphibia</taxon>
        <taxon>Batrachia</taxon>
        <taxon>Anura</taxon>
        <taxon>Pelobatoidea</taxon>
        <taxon>Pelobatidae</taxon>
        <taxon>Pelobates</taxon>
    </lineage>
</organism>
<keyword evidence="11" id="KW-1185">Reference proteome</keyword>
<evidence type="ECO:0000256" key="1">
    <source>
        <dbReference type="ARBA" id="ARBA00002540"/>
    </source>
</evidence>
<dbReference type="GO" id="GO:0006355">
    <property type="term" value="P:regulation of DNA-templated transcription"/>
    <property type="evidence" value="ECO:0007669"/>
    <property type="project" value="InterPro"/>
</dbReference>
<dbReference type="InterPro" id="IPR000679">
    <property type="entry name" value="Znf_GATA"/>
</dbReference>
<keyword evidence="4" id="KW-0597">Phosphoprotein</keyword>
<reference evidence="10" key="1">
    <citation type="submission" date="2022-03" db="EMBL/GenBank/DDBJ databases">
        <authorList>
            <person name="Alioto T."/>
            <person name="Alioto T."/>
            <person name="Gomez Garrido J."/>
        </authorList>
    </citation>
    <scope>NUCLEOTIDE SEQUENCE</scope>
</reference>
<protein>
    <recommendedName>
        <fullName evidence="2">Male-enhanced antigen 1</fullName>
    </recommendedName>
</protein>
<keyword evidence="7" id="KW-0862">Zinc</keyword>
<dbReference type="EMBL" id="OW240913">
    <property type="protein sequence ID" value="CAH2256633.1"/>
    <property type="molecule type" value="Genomic_DNA"/>
</dbReference>
<comment type="function">
    <text evidence="1">May play an important role in spermatogenesis and/or testis development.</text>
</comment>
<evidence type="ECO:0000256" key="7">
    <source>
        <dbReference type="PROSITE-ProRule" id="PRU00094"/>
    </source>
</evidence>
<dbReference type="Pfam" id="PF06910">
    <property type="entry name" value="MEA1"/>
    <property type="match status" value="1"/>
</dbReference>
<dbReference type="PANTHER" id="PTHR17005">
    <property type="entry name" value="MALE-ENHANCED ANTIGEN-1"/>
    <property type="match status" value="1"/>
</dbReference>
<dbReference type="InterPro" id="IPR009685">
    <property type="entry name" value="MEA1"/>
</dbReference>
<proteinExistence type="predicted"/>
<feature type="domain" description="GATA-type" evidence="9">
    <location>
        <begin position="20"/>
        <end position="50"/>
    </location>
</feature>
<accession>A0AAD1VVX9</accession>
<keyword evidence="3" id="KW-0217">Developmental protein</keyword>
<dbReference type="GO" id="GO:0043565">
    <property type="term" value="F:sequence-specific DNA binding"/>
    <property type="evidence" value="ECO:0007669"/>
    <property type="project" value="InterPro"/>
</dbReference>
<evidence type="ECO:0000256" key="8">
    <source>
        <dbReference type="SAM" id="MobiDB-lite"/>
    </source>
</evidence>
<evidence type="ECO:0000256" key="2">
    <source>
        <dbReference type="ARBA" id="ARBA00022245"/>
    </source>
</evidence>
<dbReference type="GO" id="GO:0030154">
    <property type="term" value="P:cell differentiation"/>
    <property type="evidence" value="ECO:0007669"/>
    <property type="project" value="UniProtKB-KW"/>
</dbReference>